<evidence type="ECO:0000256" key="5">
    <source>
        <dbReference type="SAM" id="MobiDB-lite"/>
    </source>
</evidence>
<evidence type="ECO:0000256" key="3">
    <source>
        <dbReference type="ARBA" id="ARBA00022737"/>
    </source>
</evidence>
<feature type="compositionally biased region" description="Low complexity" evidence="5">
    <location>
        <begin position="114"/>
        <end position="124"/>
    </location>
</feature>
<dbReference type="InterPro" id="IPR032675">
    <property type="entry name" value="LRR_dom_sf"/>
</dbReference>
<protein>
    <recommendedName>
        <fullName evidence="8">L domain-like protein</fullName>
    </recommendedName>
</protein>
<dbReference type="SUPFAM" id="SSF52058">
    <property type="entry name" value="L domain-like"/>
    <property type="match status" value="1"/>
</dbReference>
<dbReference type="FunFam" id="3.80.10.10:FF:000400">
    <property type="entry name" value="Nuclear pore complex protein NUP107"/>
    <property type="match status" value="1"/>
</dbReference>
<name>A0ABD3MRJ9_9STRA</name>
<dbReference type="EMBL" id="JALLAZ020001737">
    <property type="protein sequence ID" value="KAL3766067.1"/>
    <property type="molecule type" value="Genomic_DNA"/>
</dbReference>
<keyword evidence="4" id="KW-0472">Membrane</keyword>
<comment type="caution">
    <text evidence="6">The sequence shown here is derived from an EMBL/GenBank/DDBJ whole genome shotgun (WGS) entry which is preliminary data.</text>
</comment>
<dbReference type="Pfam" id="PF13855">
    <property type="entry name" value="LRR_8"/>
    <property type="match status" value="1"/>
</dbReference>
<organism evidence="6 7">
    <name type="scientific">Stephanodiscus triporus</name>
    <dbReference type="NCBI Taxonomy" id="2934178"/>
    <lineage>
        <taxon>Eukaryota</taxon>
        <taxon>Sar</taxon>
        <taxon>Stramenopiles</taxon>
        <taxon>Ochrophyta</taxon>
        <taxon>Bacillariophyta</taxon>
        <taxon>Coscinodiscophyceae</taxon>
        <taxon>Thalassiosirophycidae</taxon>
        <taxon>Stephanodiscales</taxon>
        <taxon>Stephanodiscaceae</taxon>
        <taxon>Stephanodiscus</taxon>
    </lineage>
</organism>
<gene>
    <name evidence="6" type="ORF">ACHAW5_007762</name>
</gene>
<keyword evidence="7" id="KW-1185">Reference proteome</keyword>
<evidence type="ECO:0000313" key="7">
    <source>
        <dbReference type="Proteomes" id="UP001530315"/>
    </source>
</evidence>
<feature type="compositionally biased region" description="Polar residues" evidence="5">
    <location>
        <begin position="104"/>
        <end position="113"/>
    </location>
</feature>
<evidence type="ECO:0000256" key="2">
    <source>
        <dbReference type="ARBA" id="ARBA00022729"/>
    </source>
</evidence>
<keyword evidence="2" id="KW-0732">Signal</keyword>
<dbReference type="InterPro" id="IPR001611">
    <property type="entry name" value="Leu-rich_rpt"/>
</dbReference>
<feature type="compositionally biased region" description="Low complexity" evidence="5">
    <location>
        <begin position="442"/>
        <end position="454"/>
    </location>
</feature>
<dbReference type="Gene3D" id="3.80.10.10">
    <property type="entry name" value="Ribonuclease Inhibitor"/>
    <property type="match status" value="2"/>
</dbReference>
<evidence type="ECO:0000256" key="4">
    <source>
        <dbReference type="ARBA" id="ARBA00023136"/>
    </source>
</evidence>
<reference evidence="6 7" key="1">
    <citation type="submission" date="2024-10" db="EMBL/GenBank/DDBJ databases">
        <title>Updated reference genomes for cyclostephanoid diatoms.</title>
        <authorList>
            <person name="Roberts W.R."/>
            <person name="Alverson A.J."/>
        </authorList>
    </citation>
    <scope>NUCLEOTIDE SEQUENCE [LARGE SCALE GENOMIC DNA]</scope>
    <source>
        <strain evidence="6 7">AJA276-08</strain>
    </source>
</reference>
<feature type="region of interest" description="Disordered" evidence="5">
    <location>
        <begin position="103"/>
        <end position="135"/>
    </location>
</feature>
<proteinExistence type="predicted"/>
<dbReference type="GO" id="GO:0016020">
    <property type="term" value="C:membrane"/>
    <property type="evidence" value="ECO:0007669"/>
    <property type="project" value="UniProtKB-SubCell"/>
</dbReference>
<dbReference type="PANTHER" id="PTHR48057">
    <property type="entry name" value="LEUCINE-RICH REPEAT SERINE/THREONINE-PROTEIN KINASE 1"/>
    <property type="match status" value="1"/>
</dbReference>
<dbReference type="Proteomes" id="UP001530315">
    <property type="component" value="Unassembled WGS sequence"/>
</dbReference>
<dbReference type="InterPro" id="IPR052595">
    <property type="entry name" value="LRRC69/RLP"/>
</dbReference>
<dbReference type="AlphaFoldDB" id="A0ABD3MRJ9"/>
<keyword evidence="3" id="KW-0677">Repeat</keyword>
<evidence type="ECO:0000313" key="6">
    <source>
        <dbReference type="EMBL" id="KAL3766067.1"/>
    </source>
</evidence>
<feature type="region of interest" description="Disordered" evidence="5">
    <location>
        <begin position="441"/>
        <end position="460"/>
    </location>
</feature>
<evidence type="ECO:0008006" key="8">
    <source>
        <dbReference type="Google" id="ProtNLM"/>
    </source>
</evidence>
<sequence length="517" mass="55471">MRNRYNRIIVVAGGFVSSEVLLTSAKERGHVEGGRGRLRTRRRIVHENPKSANKPNGIGVDNGIMDEEDIEFLTRLLASGSLPIPIVPPTPTPVETPNPVAATYSPSISSPGPTTYTPTVDATTSSPTNSCGLTPSERRSQIIEKLGEISQPDQLNLANTPQSNAFDWIVDDDASQICPDDATLLQRYVLAVFYFSTNGDGWYTCSAPGRFDQASIDLANASCNLTTPNATVLFPNDIRGTDAWLTPDSECLWGGVSCYGSDSGSNAFNVNVIEFESNGLSGTLPTEMEALTSIRFLALERGSISGTIPNSFGNLKSLLLLDLDYNYLTGTLPDSLWTLEALRQLDLNDNNLEGTLSNDIGLLRELRFFQIDNNYMTGTIPSSMGGIPNFSLIGLSGNEFTGAIAGEVCNLRPSPLQTLVVDCGIECEIPECCTSCVPPTPDTTTPSTTTQETQPPVPTPPKFNCPSATIVGCTATDPSDPQDECLTTGELCNDGNPGEFCCMDGCPRKYCTAKEAE</sequence>
<comment type="subcellular location">
    <subcellularLocation>
        <location evidence="1">Membrane</location>
    </subcellularLocation>
</comment>
<evidence type="ECO:0000256" key="1">
    <source>
        <dbReference type="ARBA" id="ARBA00004370"/>
    </source>
</evidence>
<accession>A0ABD3MRJ9</accession>